<dbReference type="RefSeq" id="WP_013633311.1">
    <property type="nucleotide sequence ID" value="NC_015177.1"/>
</dbReference>
<evidence type="ECO:0000256" key="1">
    <source>
        <dbReference type="SAM" id="Phobius"/>
    </source>
</evidence>
<keyword evidence="1" id="KW-0472">Membrane</keyword>
<dbReference type="HOGENOM" id="CLU_077104_0_1_10"/>
<organism evidence="2 3">
    <name type="scientific">Pseudopedobacter saltans (strain ATCC 51119 / DSM 12145 / JCM 21818 / CCUG 39354 / LMG 10337 / NBRC 100064 / NCIMB 13643)</name>
    <name type="common">Pedobacter saltans</name>
    <dbReference type="NCBI Taxonomy" id="762903"/>
    <lineage>
        <taxon>Bacteria</taxon>
        <taxon>Pseudomonadati</taxon>
        <taxon>Bacteroidota</taxon>
        <taxon>Sphingobacteriia</taxon>
        <taxon>Sphingobacteriales</taxon>
        <taxon>Sphingobacteriaceae</taxon>
        <taxon>Pseudopedobacter</taxon>
    </lineage>
</organism>
<evidence type="ECO:0000313" key="3">
    <source>
        <dbReference type="Proteomes" id="UP000000310"/>
    </source>
</evidence>
<keyword evidence="3" id="KW-1185">Reference proteome</keyword>
<dbReference type="Gene3D" id="1.10.150.320">
    <property type="entry name" value="Photosystem II 12 kDa extrinsic protein"/>
    <property type="match status" value="1"/>
</dbReference>
<dbReference type="InterPro" id="IPR051675">
    <property type="entry name" value="Endo/Exo/Phosphatase_dom_1"/>
</dbReference>
<dbReference type="InterPro" id="IPR010994">
    <property type="entry name" value="RuvA_2-like"/>
</dbReference>
<dbReference type="GO" id="GO:0015627">
    <property type="term" value="C:type II protein secretion system complex"/>
    <property type="evidence" value="ECO:0007669"/>
    <property type="project" value="TreeGrafter"/>
</dbReference>
<dbReference type="AlphaFoldDB" id="F0SCJ1"/>
<keyword evidence="1" id="KW-1133">Transmembrane helix</keyword>
<dbReference type="Proteomes" id="UP000000310">
    <property type="component" value="Chromosome"/>
</dbReference>
<dbReference type="GO" id="GO:0015628">
    <property type="term" value="P:protein secretion by the type II secretion system"/>
    <property type="evidence" value="ECO:0007669"/>
    <property type="project" value="TreeGrafter"/>
</dbReference>
<name>F0SCJ1_PSESL</name>
<evidence type="ECO:0000313" key="2">
    <source>
        <dbReference type="EMBL" id="ADY52825.1"/>
    </source>
</evidence>
<dbReference type="OrthoDB" id="981124at2"/>
<dbReference type="STRING" id="762903.Pedsa_2276"/>
<sequence>MISKIKAYFNISRSEWRGMIVVFFLLMLTYIFNKVYEKQVYSPLKFSVEEIFPLSKDALSPIIEKSGTLSSKTKVAELFIFNPNGLSLEDWMKLGLSYKQALSIKKYEDKGGRFLKKEDLKKMYVISEEVYRTLEPYISIPKIDVNRNLKPELGKAGIVSLSIDINSVDSSTIQLIKGIGPAYASRIIRYRDRLGGFIKKEQLRDVYGVDSLKFAEISPHIKIDTQHVRFIDINAITIEEFRRFPYLTYRQKSVILAYRKQHGAYQNFEQIRKAALLDLEIMDKITPYIKFK</sequence>
<protein>
    <submittedName>
        <fullName evidence="2">Uncharacterized protein</fullName>
    </submittedName>
</protein>
<accession>F0SCJ1</accession>
<dbReference type="PANTHER" id="PTHR21180:SF32">
    <property type="entry name" value="ENDONUCLEASE_EXONUCLEASE_PHOSPHATASE FAMILY DOMAIN-CONTAINING PROTEIN 1"/>
    <property type="match status" value="1"/>
</dbReference>
<gene>
    <name evidence="2" type="ordered locus">Pedsa_2276</name>
</gene>
<feature type="transmembrane region" description="Helical" evidence="1">
    <location>
        <begin position="16"/>
        <end position="36"/>
    </location>
</feature>
<proteinExistence type="predicted"/>
<dbReference type="SUPFAM" id="SSF47781">
    <property type="entry name" value="RuvA domain 2-like"/>
    <property type="match status" value="3"/>
</dbReference>
<dbReference type="Pfam" id="PF12836">
    <property type="entry name" value="HHH_3"/>
    <property type="match status" value="2"/>
</dbReference>
<keyword evidence="1" id="KW-0812">Transmembrane</keyword>
<dbReference type="eggNOG" id="COG1555">
    <property type="taxonomic scope" value="Bacteria"/>
</dbReference>
<dbReference type="PANTHER" id="PTHR21180">
    <property type="entry name" value="ENDONUCLEASE/EXONUCLEASE/PHOSPHATASE FAMILY DOMAIN-CONTAINING PROTEIN 1"/>
    <property type="match status" value="1"/>
</dbReference>
<reference evidence="3" key="2">
    <citation type="submission" date="2011-02" db="EMBL/GenBank/DDBJ databases">
        <title>The complete genome of Pedobacter saltans DSM 12145.</title>
        <authorList>
            <consortium name="US DOE Joint Genome Institute (JGI-PGF)"/>
            <person name="Lucas S."/>
            <person name="Copeland A."/>
            <person name="Lapidus A."/>
            <person name="Bruce D."/>
            <person name="Goodwin L."/>
            <person name="Pitluck S."/>
            <person name="Kyrpides N."/>
            <person name="Mavromatis K."/>
            <person name="Pagani I."/>
            <person name="Ivanova N."/>
            <person name="Ovchinnikova G."/>
            <person name="Lu M."/>
            <person name="Detter J.C."/>
            <person name="Han C."/>
            <person name="Land M."/>
            <person name="Hauser L."/>
            <person name="Markowitz V."/>
            <person name="Cheng J.-F."/>
            <person name="Hugenholtz P."/>
            <person name="Woyke T."/>
            <person name="Wu D."/>
            <person name="Tindall B."/>
            <person name="Pomrenke H.G."/>
            <person name="Brambilla E."/>
            <person name="Klenk H.-P."/>
            <person name="Eisen J.A."/>
        </authorList>
    </citation>
    <scope>NUCLEOTIDE SEQUENCE [LARGE SCALE GENOMIC DNA]</scope>
    <source>
        <strain evidence="3">ATCC 51119 / DSM 12145 / JCM 21818 / LMG 10337 / NBRC 100064 / NCIMB 13643</strain>
    </source>
</reference>
<dbReference type="EMBL" id="CP002545">
    <property type="protein sequence ID" value="ADY52825.1"/>
    <property type="molecule type" value="Genomic_DNA"/>
</dbReference>
<reference evidence="2 3" key="1">
    <citation type="journal article" date="2011" name="Stand. Genomic Sci.">
        <title>Complete genome sequence of the gliding, heparinolytic Pedobacter saltans type strain (113).</title>
        <authorList>
            <person name="Liolios K."/>
            <person name="Sikorski J."/>
            <person name="Lu M."/>
            <person name="Nolan M."/>
            <person name="Lapidus A."/>
            <person name="Lucas S."/>
            <person name="Hammon N."/>
            <person name="Deshpande S."/>
            <person name="Cheng J.F."/>
            <person name="Tapia R."/>
            <person name="Han C."/>
            <person name="Goodwin L."/>
            <person name="Pitluck S."/>
            <person name="Huntemann M."/>
            <person name="Ivanova N."/>
            <person name="Pagani I."/>
            <person name="Mavromatis K."/>
            <person name="Ovchinikova G."/>
            <person name="Pati A."/>
            <person name="Chen A."/>
            <person name="Palaniappan K."/>
            <person name="Land M."/>
            <person name="Hauser L."/>
            <person name="Brambilla E.M."/>
            <person name="Kotsyurbenko O."/>
            <person name="Rohde M."/>
            <person name="Tindall B.J."/>
            <person name="Abt B."/>
            <person name="Goker M."/>
            <person name="Detter J.C."/>
            <person name="Woyke T."/>
            <person name="Bristow J."/>
            <person name="Eisen J.A."/>
            <person name="Markowitz V."/>
            <person name="Hugenholtz P."/>
            <person name="Klenk H.P."/>
            <person name="Kyrpides N.C."/>
        </authorList>
    </citation>
    <scope>NUCLEOTIDE SEQUENCE [LARGE SCALE GENOMIC DNA]</scope>
    <source>
        <strain evidence="3">ATCC 51119 / DSM 12145 / JCM 21818 / LMG 10337 / NBRC 100064 / NCIMB 13643</strain>
    </source>
</reference>
<dbReference type="KEGG" id="psn:Pedsa_2276"/>